<dbReference type="GO" id="GO:0022857">
    <property type="term" value="F:transmembrane transporter activity"/>
    <property type="evidence" value="ECO:0007669"/>
    <property type="project" value="TreeGrafter"/>
</dbReference>
<evidence type="ECO:0000259" key="8">
    <source>
        <dbReference type="Pfam" id="PF12704"/>
    </source>
</evidence>
<name>A0A1I1GF08_9BACT</name>
<evidence type="ECO:0000313" key="10">
    <source>
        <dbReference type="Proteomes" id="UP000198598"/>
    </source>
</evidence>
<feature type="transmembrane region" description="Helical" evidence="6">
    <location>
        <begin position="458"/>
        <end position="481"/>
    </location>
</feature>
<feature type="transmembrane region" description="Helical" evidence="6">
    <location>
        <begin position="502"/>
        <end position="526"/>
    </location>
</feature>
<evidence type="ECO:0000259" key="7">
    <source>
        <dbReference type="Pfam" id="PF02687"/>
    </source>
</evidence>
<dbReference type="InterPro" id="IPR047699">
    <property type="entry name" value="Permease_put_prefix"/>
</dbReference>
<evidence type="ECO:0000256" key="5">
    <source>
        <dbReference type="ARBA" id="ARBA00023136"/>
    </source>
</evidence>
<dbReference type="PANTHER" id="PTHR30572:SF18">
    <property type="entry name" value="ABC-TYPE MACROLIDE FAMILY EXPORT SYSTEM PERMEASE COMPONENT 2"/>
    <property type="match status" value="1"/>
</dbReference>
<feature type="transmembrane region" description="Helical" evidence="6">
    <location>
        <begin position="364"/>
        <end position="386"/>
    </location>
</feature>
<evidence type="ECO:0000256" key="6">
    <source>
        <dbReference type="SAM" id="Phobius"/>
    </source>
</evidence>
<feature type="domain" description="ABC3 transporter permease C-terminal" evidence="7">
    <location>
        <begin position="753"/>
        <end position="865"/>
    </location>
</feature>
<feature type="transmembrane region" description="Helical" evidence="6">
    <location>
        <begin position="419"/>
        <end position="438"/>
    </location>
</feature>
<dbReference type="Proteomes" id="UP000198598">
    <property type="component" value="Unassembled WGS sequence"/>
</dbReference>
<feature type="transmembrane region" description="Helical" evidence="6">
    <location>
        <begin position="752"/>
        <end position="773"/>
    </location>
</feature>
<dbReference type="InterPro" id="IPR050250">
    <property type="entry name" value="Macrolide_Exporter_MacB"/>
</dbReference>
<evidence type="ECO:0000256" key="1">
    <source>
        <dbReference type="ARBA" id="ARBA00004651"/>
    </source>
</evidence>
<keyword evidence="3 6" id="KW-0812">Transmembrane</keyword>
<sequence length="872" mass="97633">MPHTPPHFADRLLEFFCAPHLLEEVQGDLYERYVRDVRQLGVAKAKRNYIFNVLSFFRPFAIKRQPTEYPQPLFLHPAMLRNYFKIALRNLWRNKSFSAINILGLALGLTCSLLIFLWVRDELRIDHYHANGPHLYRLMERQFSDGKRTASPGTPWPISLEIPKKFPEIVHAAGFSWPGSLTFDANNKISKENGNWAGADWFKMFSVPLLAGSPETALKSPTSLAISRKLAVNYFGSPEAAVGKSIRIENKDDYQVMAVFEDLLENSSDKYDFLLPWDDFERRNNGWANDWSNQGPRAFVQLRPDTDVAAFEAKLKPFLHNYNKGIDLKNLASFDIELFLQPFEEIYLNSEMTNGEISGGRIEYVRLFSVVAVFLLLIACINFMNLSTARSAKRAKEVGIRKVVGAERSRLIGQFIGEAMMLTLIAVVVALVLIAILLPGFNQLTDKKIALPFTEPSFGLTLLGIVAVTGILAGSYPALFLSSLQPVKILKGSLKFQPGATFFRQSLVVVQFVISMLLILGTVVVYRQVNYIQTKNLGFDRGNLIYIPLEGELPPKFTTLKQELTQLPGIAAISRMSEQPGGIYNGTSDANWTGKDPTVKINFVNVSAGYDLAKSLKVKLLQGRDFSPNFTTDSVGYIINEQAAKRIGYKNPIDQPLTFWGKKGKIIGLVQDFHFSSMHDPIQPLIIRFGEKDDYGYLLVRTQPGQTKQALASLETICKQLNPKFPFNYTFADQEFQKLYRSEQVVGTLSTYFAILAIFIACLGLFGLASFTAEQRTKEIGVRKVLGASVTSVVGLLAGNFLKLVVIAIVIASPIAWYVMNLWLQGFAYKIPIAWWMFALAGLLAVGIALLTVSFQSIKAALMNPVKSLRSE</sequence>
<reference evidence="9 10" key="1">
    <citation type="submission" date="2016-10" db="EMBL/GenBank/DDBJ databases">
        <authorList>
            <person name="de Groot N.N."/>
        </authorList>
    </citation>
    <scope>NUCLEOTIDE SEQUENCE [LARGE SCALE GENOMIC DNA]</scope>
    <source>
        <strain evidence="9 10">DSM 26130</strain>
    </source>
</reference>
<dbReference type="STRING" id="662367.SAMN05216167_101460"/>
<feature type="transmembrane region" description="Helical" evidence="6">
    <location>
        <begin position="785"/>
        <end position="813"/>
    </location>
</feature>
<comment type="subcellular location">
    <subcellularLocation>
        <location evidence="1">Cell membrane</location>
        <topology evidence="1">Multi-pass membrane protein</topology>
    </subcellularLocation>
</comment>
<keyword evidence="4 6" id="KW-1133">Transmembrane helix</keyword>
<gene>
    <name evidence="9" type="ORF">SAMN05216167_101460</name>
</gene>
<dbReference type="PANTHER" id="PTHR30572">
    <property type="entry name" value="MEMBRANE COMPONENT OF TRANSPORTER-RELATED"/>
    <property type="match status" value="1"/>
</dbReference>
<keyword evidence="2" id="KW-1003">Cell membrane</keyword>
<feature type="domain" description="MacB-like periplasmic core" evidence="8">
    <location>
        <begin position="514"/>
        <end position="712"/>
    </location>
</feature>
<dbReference type="RefSeq" id="WP_218160501.1">
    <property type="nucleotide sequence ID" value="NZ_FOLQ01000001.1"/>
</dbReference>
<organism evidence="9 10">
    <name type="scientific">Spirosoma endophyticum</name>
    <dbReference type="NCBI Taxonomy" id="662367"/>
    <lineage>
        <taxon>Bacteria</taxon>
        <taxon>Pseudomonadati</taxon>
        <taxon>Bacteroidota</taxon>
        <taxon>Cytophagia</taxon>
        <taxon>Cytophagales</taxon>
        <taxon>Cytophagaceae</taxon>
        <taxon>Spirosoma</taxon>
    </lineage>
</organism>
<proteinExistence type="predicted"/>
<feature type="domain" description="ABC3 transporter permease C-terminal" evidence="7">
    <location>
        <begin position="370"/>
        <end position="486"/>
    </location>
</feature>
<evidence type="ECO:0000256" key="3">
    <source>
        <dbReference type="ARBA" id="ARBA00022692"/>
    </source>
</evidence>
<dbReference type="InterPro" id="IPR025857">
    <property type="entry name" value="MacB_PCD"/>
</dbReference>
<dbReference type="EMBL" id="FOLQ01000001">
    <property type="protein sequence ID" value="SFC10397.1"/>
    <property type="molecule type" value="Genomic_DNA"/>
</dbReference>
<feature type="transmembrane region" description="Helical" evidence="6">
    <location>
        <begin position="99"/>
        <end position="119"/>
    </location>
</feature>
<dbReference type="NCBIfam" id="NF038404">
    <property type="entry name" value="perm_prefix_2"/>
    <property type="match status" value="1"/>
</dbReference>
<feature type="transmembrane region" description="Helical" evidence="6">
    <location>
        <begin position="833"/>
        <end position="853"/>
    </location>
</feature>
<dbReference type="AlphaFoldDB" id="A0A1I1GF08"/>
<dbReference type="GO" id="GO:0005886">
    <property type="term" value="C:plasma membrane"/>
    <property type="evidence" value="ECO:0007669"/>
    <property type="project" value="UniProtKB-SubCell"/>
</dbReference>
<evidence type="ECO:0000256" key="2">
    <source>
        <dbReference type="ARBA" id="ARBA00022475"/>
    </source>
</evidence>
<dbReference type="InterPro" id="IPR003838">
    <property type="entry name" value="ABC3_permease_C"/>
</dbReference>
<accession>A0A1I1GF08</accession>
<evidence type="ECO:0000256" key="4">
    <source>
        <dbReference type="ARBA" id="ARBA00022989"/>
    </source>
</evidence>
<keyword evidence="10" id="KW-1185">Reference proteome</keyword>
<protein>
    <submittedName>
        <fullName evidence="9">Duplicated orphan permease</fullName>
    </submittedName>
</protein>
<dbReference type="Pfam" id="PF12704">
    <property type="entry name" value="MacB_PCD"/>
    <property type="match status" value="2"/>
</dbReference>
<dbReference type="Pfam" id="PF02687">
    <property type="entry name" value="FtsX"/>
    <property type="match status" value="2"/>
</dbReference>
<feature type="domain" description="MacB-like periplasmic core" evidence="8">
    <location>
        <begin position="98"/>
        <end position="316"/>
    </location>
</feature>
<evidence type="ECO:0000313" key="9">
    <source>
        <dbReference type="EMBL" id="SFC10397.1"/>
    </source>
</evidence>
<keyword evidence="5 6" id="KW-0472">Membrane</keyword>